<evidence type="ECO:0000256" key="2">
    <source>
        <dbReference type="ARBA" id="ARBA00005989"/>
    </source>
</evidence>
<comment type="subcellular location">
    <subcellularLocation>
        <location evidence="1">Cell envelope</location>
    </subcellularLocation>
</comment>
<dbReference type="Proteomes" id="UP000515511">
    <property type="component" value="Chromosome"/>
</dbReference>
<dbReference type="InterPro" id="IPR050894">
    <property type="entry name" value="EfeM/EfeO_iron_uptake"/>
</dbReference>
<feature type="domain" description="Imelysin-like" evidence="4">
    <location>
        <begin position="157"/>
        <end position="379"/>
    </location>
</feature>
<keyword evidence="3" id="KW-0732">Signal</keyword>
<evidence type="ECO:0000256" key="3">
    <source>
        <dbReference type="ARBA" id="ARBA00022729"/>
    </source>
</evidence>
<dbReference type="GO" id="GO:0030313">
    <property type="term" value="C:cell envelope"/>
    <property type="evidence" value="ECO:0007669"/>
    <property type="project" value="UniProtKB-SubCell"/>
</dbReference>
<dbReference type="InterPro" id="IPR034981">
    <property type="entry name" value="Imelysin-like_EfeO/Algp7"/>
</dbReference>
<dbReference type="EMBL" id="CP043641">
    <property type="protein sequence ID" value="QNE36341.1"/>
    <property type="molecule type" value="Genomic_DNA"/>
</dbReference>
<organism evidence="5 6">
    <name type="scientific">Leifsonia shinshuensis</name>
    <dbReference type="NCBI Taxonomy" id="150026"/>
    <lineage>
        <taxon>Bacteria</taxon>
        <taxon>Bacillati</taxon>
        <taxon>Actinomycetota</taxon>
        <taxon>Actinomycetes</taxon>
        <taxon>Micrococcales</taxon>
        <taxon>Microbacteriaceae</taxon>
        <taxon>Leifsonia</taxon>
    </lineage>
</organism>
<gene>
    <name evidence="5" type="ORF">F1C12_15295</name>
</gene>
<dbReference type="PANTHER" id="PTHR39192:SF1">
    <property type="entry name" value="IRON UPTAKE SYSTEM COMPONENT EFEO"/>
    <property type="match status" value="1"/>
</dbReference>
<dbReference type="AlphaFoldDB" id="A0A7G6YCX6"/>
<dbReference type="RefSeq" id="WP_185275775.1">
    <property type="nucleotide sequence ID" value="NZ_CP043641.1"/>
</dbReference>
<protein>
    <submittedName>
        <fullName evidence="5">EfeM/EfeO family lipoprotein</fullName>
    </submittedName>
</protein>
<keyword evidence="5" id="KW-0449">Lipoprotein</keyword>
<evidence type="ECO:0000313" key="6">
    <source>
        <dbReference type="Proteomes" id="UP000515511"/>
    </source>
</evidence>
<sequence>MSKRARLTALFGVLAALVVVAVIVTVAARPAAVRAASSSEIEVSAGTDDCGHGWADDGRALGGTLAFDVTNTTIAGIEVYLQAVDTQKVYLDLESIGAGAHANARVAIGSGRYRFVCLPADADPAHGPTVRVGPAPPGTALTPGIVPVTRVDLIPPTKAYAAWVASRLPALRQQVAAVAADAEEGDLSAAKRDWLTAHTTYETLGAAYGAFGEAGDAIDGLPGHGLTGFHAVESPLFSGAAAAAVAGPAQKLVSDVDALIAQFPKAQIDPGDMGLRAHEIVEDAIRDVLAGAADAGSGTELATIDANLTGATQALAPLHDILAPRYPQLAATQQSIASTQQLVEGFRGADGTWTRLSALTAAQREHVDAALSETAELLAPVAAICDPRRAP</sequence>
<evidence type="ECO:0000256" key="1">
    <source>
        <dbReference type="ARBA" id="ARBA00004196"/>
    </source>
</evidence>
<dbReference type="InterPro" id="IPR038352">
    <property type="entry name" value="Imelysin_sf"/>
</dbReference>
<accession>A0A7G6YCX6</accession>
<dbReference type="CDD" id="cd14656">
    <property type="entry name" value="Imelysin-like_EfeO"/>
    <property type="match status" value="1"/>
</dbReference>
<evidence type="ECO:0000259" key="4">
    <source>
        <dbReference type="Pfam" id="PF09375"/>
    </source>
</evidence>
<dbReference type="PANTHER" id="PTHR39192">
    <property type="entry name" value="IRON UPTAKE SYSTEM COMPONENT EFEO"/>
    <property type="match status" value="1"/>
</dbReference>
<name>A0A7G6YCX6_9MICO</name>
<dbReference type="Gene3D" id="1.20.1420.20">
    <property type="entry name" value="M75 peptidase, HXXE motif"/>
    <property type="match status" value="1"/>
</dbReference>
<evidence type="ECO:0000313" key="5">
    <source>
        <dbReference type="EMBL" id="QNE36341.1"/>
    </source>
</evidence>
<dbReference type="KEGG" id="lse:F1C12_15295"/>
<dbReference type="InterPro" id="IPR018976">
    <property type="entry name" value="Imelysin-like"/>
</dbReference>
<comment type="similarity">
    <text evidence="2">Belongs to the EfeM/EfeO family.</text>
</comment>
<dbReference type="Pfam" id="PF09375">
    <property type="entry name" value="Peptidase_M75"/>
    <property type="match status" value="1"/>
</dbReference>
<reference evidence="6" key="1">
    <citation type="submission" date="2019-09" db="EMBL/GenBank/DDBJ databases">
        <title>Antimicrobial potential of Antarctic Bacteria.</title>
        <authorList>
            <person name="Benaud N."/>
            <person name="Edwards R.J."/>
            <person name="Ferrari B.C."/>
        </authorList>
    </citation>
    <scope>NUCLEOTIDE SEQUENCE [LARGE SCALE GENOMIC DNA]</scope>
    <source>
        <strain evidence="6">INR9</strain>
    </source>
</reference>
<proteinExistence type="inferred from homology"/>